<comment type="caution">
    <text evidence="2">The sequence shown here is derived from an EMBL/GenBank/DDBJ whole genome shotgun (WGS) entry which is preliminary data.</text>
</comment>
<keyword evidence="3" id="KW-1185">Reference proteome</keyword>
<feature type="transmembrane region" description="Helical" evidence="1">
    <location>
        <begin position="6"/>
        <end position="26"/>
    </location>
</feature>
<reference evidence="2 3" key="1">
    <citation type="submission" date="2018-07" db="EMBL/GenBank/DDBJ databases">
        <title>Whole genome Sequencing of Pseudoxanthomonas gei KCTC 32298 (T).</title>
        <authorList>
            <person name="Kumar S."/>
            <person name="Bansal K."/>
            <person name="Kaur A."/>
            <person name="Patil P."/>
            <person name="Sharma S."/>
            <person name="Patil P.B."/>
        </authorList>
    </citation>
    <scope>NUCLEOTIDE SEQUENCE [LARGE SCALE GENOMIC DNA]</scope>
    <source>
        <strain evidence="2 3">KCTC 32298</strain>
    </source>
</reference>
<feature type="transmembrane region" description="Helical" evidence="1">
    <location>
        <begin position="64"/>
        <end position="83"/>
    </location>
</feature>
<dbReference type="RefSeq" id="WP_162349448.1">
    <property type="nucleotide sequence ID" value="NZ_QOVG01000005.1"/>
</dbReference>
<evidence type="ECO:0000256" key="1">
    <source>
        <dbReference type="SAM" id="Phobius"/>
    </source>
</evidence>
<feature type="transmembrane region" description="Helical" evidence="1">
    <location>
        <begin position="90"/>
        <end position="112"/>
    </location>
</feature>
<keyword evidence="1" id="KW-0812">Transmembrane</keyword>
<evidence type="ECO:0000313" key="2">
    <source>
        <dbReference type="EMBL" id="NDK38867.1"/>
    </source>
</evidence>
<organism evidence="2 3">
    <name type="scientific">Pseudoxanthomonas gei</name>
    <dbReference type="NCBI Taxonomy" id="1383030"/>
    <lineage>
        <taxon>Bacteria</taxon>
        <taxon>Pseudomonadati</taxon>
        <taxon>Pseudomonadota</taxon>
        <taxon>Gammaproteobacteria</taxon>
        <taxon>Lysobacterales</taxon>
        <taxon>Lysobacteraceae</taxon>
        <taxon>Pseudoxanthomonas</taxon>
    </lineage>
</organism>
<name>A0ABX0ABD2_9GAMM</name>
<sequence length="135" mass="14814">MIPEAARFWVFVAVSLVVFIGLLRFVTRQRVVRPRLKVVLVLAAVVVVGGMVFAKFGNNAGLPWWIYYTVPALATLLLPPAVLGLSGRELAWYLALALLSSPAIHVAFSLLLDWHEYMPFISVPSLRDLLAGANG</sequence>
<dbReference type="Proteomes" id="UP001429354">
    <property type="component" value="Unassembled WGS sequence"/>
</dbReference>
<proteinExistence type="predicted"/>
<keyword evidence="1" id="KW-0472">Membrane</keyword>
<keyword evidence="1" id="KW-1133">Transmembrane helix</keyword>
<evidence type="ECO:0000313" key="3">
    <source>
        <dbReference type="Proteomes" id="UP001429354"/>
    </source>
</evidence>
<dbReference type="EMBL" id="QOVG01000005">
    <property type="protein sequence ID" value="NDK38867.1"/>
    <property type="molecule type" value="Genomic_DNA"/>
</dbReference>
<accession>A0ABX0ABD2</accession>
<protein>
    <submittedName>
        <fullName evidence="2">Uncharacterized protein</fullName>
    </submittedName>
</protein>
<gene>
    <name evidence="2" type="ORF">DT603_08450</name>
</gene>
<feature type="transmembrane region" description="Helical" evidence="1">
    <location>
        <begin position="38"/>
        <end position="58"/>
    </location>
</feature>